<reference evidence="7 8" key="1">
    <citation type="submission" date="2013-01" db="EMBL/GenBank/DDBJ databases">
        <title>Whole genome shotgun sequence of Gordonia soli NBRC 108243.</title>
        <authorList>
            <person name="Isaki-Nakamura S."/>
            <person name="Hosoyama A."/>
            <person name="Tsuchikane K."/>
            <person name="Ando Y."/>
            <person name="Baba S."/>
            <person name="Ohji S."/>
            <person name="Hamada M."/>
            <person name="Tamura T."/>
            <person name="Yamazoe A."/>
            <person name="Yamazaki S."/>
            <person name="Fujita N."/>
        </authorList>
    </citation>
    <scope>NUCLEOTIDE SEQUENCE [LARGE SCALE GENOMIC DNA]</scope>
    <source>
        <strain evidence="7 8">NBRC 108243</strain>
    </source>
</reference>
<feature type="transmembrane region" description="Helical" evidence="6">
    <location>
        <begin position="46"/>
        <end position="67"/>
    </location>
</feature>
<organism evidence="7 8">
    <name type="scientific">Gordonia soli NBRC 108243</name>
    <dbReference type="NCBI Taxonomy" id="1223545"/>
    <lineage>
        <taxon>Bacteria</taxon>
        <taxon>Bacillati</taxon>
        <taxon>Actinomycetota</taxon>
        <taxon>Actinomycetes</taxon>
        <taxon>Mycobacteriales</taxon>
        <taxon>Gordoniaceae</taxon>
        <taxon>Gordonia</taxon>
    </lineage>
</organism>
<evidence type="ECO:0000313" key="8">
    <source>
        <dbReference type="Proteomes" id="UP000011666"/>
    </source>
</evidence>
<protein>
    <submittedName>
        <fullName evidence="7">Putative amino acid transporter</fullName>
    </submittedName>
</protein>
<keyword evidence="3 6" id="KW-0812">Transmembrane</keyword>
<dbReference type="STRING" id="1223545.GS4_05_02790"/>
<evidence type="ECO:0000256" key="3">
    <source>
        <dbReference type="ARBA" id="ARBA00022692"/>
    </source>
</evidence>
<dbReference type="Pfam" id="PF01810">
    <property type="entry name" value="LysE"/>
    <property type="match status" value="1"/>
</dbReference>
<dbReference type="eggNOG" id="COG1279">
    <property type="taxonomic scope" value="Bacteria"/>
</dbReference>
<dbReference type="EMBL" id="BANX01000005">
    <property type="protein sequence ID" value="GAC67066.1"/>
    <property type="molecule type" value="Genomic_DNA"/>
</dbReference>
<dbReference type="Proteomes" id="UP000011666">
    <property type="component" value="Unassembled WGS sequence"/>
</dbReference>
<keyword evidence="5 6" id="KW-0472">Membrane</keyword>
<sequence>MGAIANGHGSARWAFAIGACVASVLWFAALGHGAQRLAPLFAAPRAWKILDGVVAVVMLTMGGILIASV</sequence>
<evidence type="ECO:0000313" key="7">
    <source>
        <dbReference type="EMBL" id="GAC67066.1"/>
    </source>
</evidence>
<keyword evidence="8" id="KW-1185">Reference proteome</keyword>
<evidence type="ECO:0000256" key="1">
    <source>
        <dbReference type="ARBA" id="ARBA00004651"/>
    </source>
</evidence>
<feature type="transmembrane region" description="Helical" evidence="6">
    <location>
        <begin position="12"/>
        <end position="34"/>
    </location>
</feature>
<dbReference type="AlphaFoldDB" id="M0QFI1"/>
<keyword evidence="4 6" id="KW-1133">Transmembrane helix</keyword>
<evidence type="ECO:0000256" key="4">
    <source>
        <dbReference type="ARBA" id="ARBA00022989"/>
    </source>
</evidence>
<evidence type="ECO:0000256" key="2">
    <source>
        <dbReference type="ARBA" id="ARBA00022475"/>
    </source>
</evidence>
<dbReference type="InterPro" id="IPR001123">
    <property type="entry name" value="LeuE-type"/>
</dbReference>
<evidence type="ECO:0000256" key="5">
    <source>
        <dbReference type="ARBA" id="ARBA00023136"/>
    </source>
</evidence>
<evidence type="ECO:0000256" key="6">
    <source>
        <dbReference type="SAM" id="Phobius"/>
    </source>
</evidence>
<dbReference type="GO" id="GO:0005886">
    <property type="term" value="C:plasma membrane"/>
    <property type="evidence" value="ECO:0007669"/>
    <property type="project" value="UniProtKB-SubCell"/>
</dbReference>
<proteinExistence type="predicted"/>
<accession>M0QFI1</accession>
<dbReference type="GO" id="GO:0006865">
    <property type="term" value="P:amino acid transport"/>
    <property type="evidence" value="ECO:0007669"/>
    <property type="project" value="InterPro"/>
</dbReference>
<name>M0QFI1_9ACTN</name>
<comment type="subcellular location">
    <subcellularLocation>
        <location evidence="1">Cell membrane</location>
        <topology evidence="1">Multi-pass membrane protein</topology>
    </subcellularLocation>
</comment>
<gene>
    <name evidence="7" type="ORF">GS4_05_02790</name>
</gene>
<keyword evidence="2" id="KW-1003">Cell membrane</keyword>
<comment type="caution">
    <text evidence="7">The sequence shown here is derived from an EMBL/GenBank/DDBJ whole genome shotgun (WGS) entry which is preliminary data.</text>
</comment>